<gene>
    <name evidence="1" type="ORF">P153DRAFT_418327</name>
</gene>
<dbReference type="EMBL" id="ML977504">
    <property type="protein sequence ID" value="KAF2130670.1"/>
    <property type="molecule type" value="Genomic_DNA"/>
</dbReference>
<dbReference type="RefSeq" id="XP_033525057.1">
    <property type="nucleotide sequence ID" value="XM_033672165.1"/>
</dbReference>
<name>A0A6A6AFW2_9PLEO</name>
<protein>
    <submittedName>
        <fullName evidence="1">Uncharacterized protein</fullName>
    </submittedName>
</protein>
<organism evidence="1 2">
    <name type="scientific">Dothidotthia symphoricarpi CBS 119687</name>
    <dbReference type="NCBI Taxonomy" id="1392245"/>
    <lineage>
        <taxon>Eukaryota</taxon>
        <taxon>Fungi</taxon>
        <taxon>Dikarya</taxon>
        <taxon>Ascomycota</taxon>
        <taxon>Pezizomycotina</taxon>
        <taxon>Dothideomycetes</taxon>
        <taxon>Pleosporomycetidae</taxon>
        <taxon>Pleosporales</taxon>
        <taxon>Dothidotthiaceae</taxon>
        <taxon>Dothidotthia</taxon>
    </lineage>
</organism>
<evidence type="ECO:0000313" key="1">
    <source>
        <dbReference type="EMBL" id="KAF2130670.1"/>
    </source>
</evidence>
<accession>A0A6A6AFW2</accession>
<reference evidence="1" key="1">
    <citation type="journal article" date="2020" name="Stud. Mycol.">
        <title>101 Dothideomycetes genomes: a test case for predicting lifestyles and emergence of pathogens.</title>
        <authorList>
            <person name="Haridas S."/>
            <person name="Albert R."/>
            <person name="Binder M."/>
            <person name="Bloem J."/>
            <person name="Labutti K."/>
            <person name="Salamov A."/>
            <person name="Andreopoulos B."/>
            <person name="Baker S."/>
            <person name="Barry K."/>
            <person name="Bills G."/>
            <person name="Bluhm B."/>
            <person name="Cannon C."/>
            <person name="Castanera R."/>
            <person name="Culley D."/>
            <person name="Daum C."/>
            <person name="Ezra D."/>
            <person name="Gonzalez J."/>
            <person name="Henrissat B."/>
            <person name="Kuo A."/>
            <person name="Liang C."/>
            <person name="Lipzen A."/>
            <person name="Lutzoni F."/>
            <person name="Magnuson J."/>
            <person name="Mondo S."/>
            <person name="Nolan M."/>
            <person name="Ohm R."/>
            <person name="Pangilinan J."/>
            <person name="Park H.-J."/>
            <person name="Ramirez L."/>
            <person name="Alfaro M."/>
            <person name="Sun H."/>
            <person name="Tritt A."/>
            <person name="Yoshinaga Y."/>
            <person name="Zwiers L.-H."/>
            <person name="Turgeon B."/>
            <person name="Goodwin S."/>
            <person name="Spatafora J."/>
            <person name="Crous P."/>
            <person name="Grigoriev I."/>
        </authorList>
    </citation>
    <scope>NUCLEOTIDE SEQUENCE</scope>
    <source>
        <strain evidence="1">CBS 119687</strain>
    </source>
</reference>
<dbReference type="Proteomes" id="UP000799771">
    <property type="component" value="Unassembled WGS sequence"/>
</dbReference>
<dbReference type="GeneID" id="54412597"/>
<dbReference type="AlphaFoldDB" id="A0A6A6AFW2"/>
<keyword evidence="2" id="KW-1185">Reference proteome</keyword>
<dbReference type="OrthoDB" id="3934864at2759"/>
<proteinExistence type="predicted"/>
<evidence type="ECO:0000313" key="2">
    <source>
        <dbReference type="Proteomes" id="UP000799771"/>
    </source>
</evidence>
<sequence length="410" mass="46320">MAYSNPTLSLRLSQGSYWDNDIFQLQRQTFSGRNFVFITTFETERTVTLVCNGLVPDGTQKRLDILEALKSGLLELVESGKEEMIVIHCTGPQVLDHIEVSPKPSPRSAQTRRGLITNTTNELWKTILEPGKQYELRFSKSKGEVWGYYSDEGLLEEITPSQKLPIHREDSTIRFTVHNNPPPPRIFAKLKLTPECHLSGDPPFKIIIEFSTDSKAPITFCKGRPLWSMQWLDLNSVEQLMSCKDSETGESVEMPYTFGCFDSDPHPSFPVDDDFVEILSGRPWQFVYTLQNESSGGLGGLECLRPGKRYEAQVSTDLKGFGMWKFGLRKDLLDGSLEEKEKRWEMDMLTGWLVIETPGEPVVFKAVDGELVIARLEQRFYFTIPGFNCRIRISLVSAAVSPPLSCSAVG</sequence>